<dbReference type="InterPro" id="IPR016117">
    <property type="entry name" value="ArgJ-like_dom_sf"/>
</dbReference>
<dbReference type="InterPro" id="IPR005321">
    <property type="entry name" value="Peptidase_S58_DmpA"/>
</dbReference>
<dbReference type="RefSeq" id="WP_075036942.1">
    <property type="nucleotide sequence ID" value="NZ_FOSB01000007.1"/>
</dbReference>
<name>A0A1I3WKE0_HALDA</name>
<proteinExistence type="inferred from homology"/>
<dbReference type="Proteomes" id="UP000183557">
    <property type="component" value="Unassembled WGS sequence"/>
</dbReference>
<evidence type="ECO:0000313" key="2">
    <source>
        <dbReference type="EMBL" id="SFK07922.1"/>
    </source>
</evidence>
<dbReference type="GO" id="GO:0004177">
    <property type="term" value="F:aminopeptidase activity"/>
    <property type="evidence" value="ECO:0007669"/>
    <property type="project" value="UniProtKB-KW"/>
</dbReference>
<dbReference type="CDD" id="cd02253">
    <property type="entry name" value="DmpA"/>
    <property type="match status" value="1"/>
</dbReference>
<keyword evidence="3" id="KW-1185">Reference proteome</keyword>
<evidence type="ECO:0000313" key="3">
    <source>
        <dbReference type="Proteomes" id="UP000183557"/>
    </source>
</evidence>
<dbReference type="Gene3D" id="3.60.70.12">
    <property type="entry name" value="L-amino peptidase D-ALA esterase/amidase"/>
    <property type="match status" value="1"/>
</dbReference>
<dbReference type="PANTHER" id="PTHR36512">
    <property type="entry name" value="D-AMINOPEPTIDASE"/>
    <property type="match status" value="1"/>
</dbReference>
<sequence length="351" mass="37967">MNKTIRELGISIGFTPTGRWNKITDVPGVSVGHYTLNNRDIQTGVTAILPHQGNVFQEKLIASSHIINGFGKTAGTIQMKELGMLETPIVLTNTLSIGAAFDALVDYSLEKNSTIGRTTGTVNPIIGECNDMYLNDIRKQAVQKEHVSYALENTEIDFEEGAVGAGRGMLCYSLKGGIGSSSRVIKLSHGDYSIGVLTLTNFGKLSDLRVDGIPIGRKLRDHIALEEKEKDRGSVMIIVATDLPVSDRQLNRILKRSVTGLSRTGSIIGNGSGEIVLGFSTATRIPHEQAPSPLSIPAIHEEEIDVAFRAVGEATEEAVIESLLQAEPVTGRDGHTRPTLTELLQKYKQIL</sequence>
<comment type="similarity">
    <text evidence="1">Belongs to the peptidase S58 family.</text>
</comment>
<organism evidence="2 3">
    <name type="scientific">Halobacillus dabanensis</name>
    <dbReference type="NCBI Taxonomy" id="240302"/>
    <lineage>
        <taxon>Bacteria</taxon>
        <taxon>Bacillati</taxon>
        <taxon>Bacillota</taxon>
        <taxon>Bacilli</taxon>
        <taxon>Bacillales</taxon>
        <taxon>Bacillaceae</taxon>
        <taxon>Halobacillus</taxon>
    </lineage>
</organism>
<accession>A0A1I3WKE0</accession>
<reference evidence="3" key="1">
    <citation type="submission" date="2016-10" db="EMBL/GenBank/DDBJ databases">
        <authorList>
            <person name="Varghese N."/>
            <person name="Submissions S."/>
        </authorList>
    </citation>
    <scope>NUCLEOTIDE SEQUENCE [LARGE SCALE GENOMIC DNA]</scope>
    <source>
        <strain evidence="3">CGMCC 1.3704</strain>
    </source>
</reference>
<dbReference type="EMBL" id="FOSB01000007">
    <property type="protein sequence ID" value="SFK07922.1"/>
    <property type="molecule type" value="Genomic_DNA"/>
</dbReference>
<protein>
    <submittedName>
        <fullName evidence="2">D-aminopeptidase</fullName>
    </submittedName>
</protein>
<dbReference type="PANTHER" id="PTHR36512:SF3">
    <property type="entry name" value="BLR5678 PROTEIN"/>
    <property type="match status" value="1"/>
</dbReference>
<keyword evidence="2" id="KW-0645">Protease</keyword>
<keyword evidence="2" id="KW-0031">Aminopeptidase</keyword>
<evidence type="ECO:0000256" key="1">
    <source>
        <dbReference type="ARBA" id="ARBA00007068"/>
    </source>
</evidence>
<dbReference type="AlphaFoldDB" id="A0A1I3WKE0"/>
<gene>
    <name evidence="2" type="ORF">SAMN04487936_1073</name>
</gene>
<dbReference type="Pfam" id="PF03576">
    <property type="entry name" value="Peptidase_S58"/>
    <property type="match status" value="1"/>
</dbReference>
<keyword evidence="2" id="KW-0378">Hydrolase</keyword>
<dbReference type="SUPFAM" id="SSF56266">
    <property type="entry name" value="DmpA/ArgJ-like"/>
    <property type="match status" value="1"/>
</dbReference>
<dbReference type="OrthoDB" id="9770388at2"/>